<dbReference type="Proteomes" id="UP000095009">
    <property type="component" value="Unassembled WGS sequence"/>
</dbReference>
<dbReference type="OrthoDB" id="3345469at2759"/>
<keyword evidence="2" id="KW-0479">Metal-binding</keyword>
<organism evidence="3 4">
    <name type="scientific">Nadsonia fulvescens var. elongata DSM 6958</name>
    <dbReference type="NCBI Taxonomy" id="857566"/>
    <lineage>
        <taxon>Eukaryota</taxon>
        <taxon>Fungi</taxon>
        <taxon>Dikarya</taxon>
        <taxon>Ascomycota</taxon>
        <taxon>Saccharomycotina</taxon>
        <taxon>Dipodascomycetes</taxon>
        <taxon>Dipodascales</taxon>
        <taxon>Dipodascales incertae sedis</taxon>
        <taxon>Nadsonia</taxon>
    </lineage>
</organism>
<reference evidence="3 4" key="1">
    <citation type="journal article" date="2016" name="Proc. Natl. Acad. Sci. U.S.A.">
        <title>Comparative genomics of biotechnologically important yeasts.</title>
        <authorList>
            <person name="Riley R."/>
            <person name="Haridas S."/>
            <person name="Wolfe K.H."/>
            <person name="Lopes M.R."/>
            <person name="Hittinger C.T."/>
            <person name="Goeker M."/>
            <person name="Salamov A.A."/>
            <person name="Wisecaver J.H."/>
            <person name="Long T.M."/>
            <person name="Calvey C.H."/>
            <person name="Aerts A.L."/>
            <person name="Barry K.W."/>
            <person name="Choi C."/>
            <person name="Clum A."/>
            <person name="Coughlan A.Y."/>
            <person name="Deshpande S."/>
            <person name="Douglass A.P."/>
            <person name="Hanson S.J."/>
            <person name="Klenk H.-P."/>
            <person name="LaButti K.M."/>
            <person name="Lapidus A."/>
            <person name="Lindquist E.A."/>
            <person name="Lipzen A.M."/>
            <person name="Meier-Kolthoff J.P."/>
            <person name="Ohm R.A."/>
            <person name="Otillar R.P."/>
            <person name="Pangilinan J.L."/>
            <person name="Peng Y."/>
            <person name="Rokas A."/>
            <person name="Rosa C.A."/>
            <person name="Scheuner C."/>
            <person name="Sibirny A.A."/>
            <person name="Slot J.C."/>
            <person name="Stielow J.B."/>
            <person name="Sun H."/>
            <person name="Kurtzman C.P."/>
            <person name="Blackwell M."/>
            <person name="Grigoriev I.V."/>
            <person name="Jeffries T.W."/>
        </authorList>
    </citation>
    <scope>NUCLEOTIDE SEQUENCE [LARGE SCALE GENOMIC DNA]</scope>
    <source>
        <strain evidence="3 4">DSM 6958</strain>
    </source>
</reference>
<feature type="binding site" evidence="2">
    <location>
        <position position="116"/>
    </location>
    <ligand>
        <name>a divalent metal cation</name>
        <dbReference type="ChEBI" id="CHEBI:60240"/>
        <label>1</label>
    </ligand>
</feature>
<dbReference type="PANTHER" id="PTHR13799">
    <property type="entry name" value="NGG1 INTERACTING FACTOR 3"/>
    <property type="match status" value="1"/>
</dbReference>
<dbReference type="STRING" id="857566.A0A1E3PQ69"/>
<feature type="binding site" evidence="2">
    <location>
        <position position="247"/>
    </location>
    <ligand>
        <name>a divalent metal cation</name>
        <dbReference type="ChEBI" id="CHEBI:60240"/>
        <label>1</label>
    </ligand>
</feature>
<keyword evidence="4" id="KW-1185">Reference proteome</keyword>
<dbReference type="GO" id="GO:0046872">
    <property type="term" value="F:metal ion binding"/>
    <property type="evidence" value="ECO:0007669"/>
    <property type="project" value="UniProtKB-KW"/>
</dbReference>
<feature type="binding site" evidence="2">
    <location>
        <position position="78"/>
    </location>
    <ligand>
        <name>a divalent metal cation</name>
        <dbReference type="ChEBI" id="CHEBI:60240"/>
        <label>1</label>
    </ligand>
</feature>
<dbReference type="PANTHER" id="PTHR13799:SF13">
    <property type="entry name" value="NIF3-LIKE PROTEIN 1"/>
    <property type="match status" value="1"/>
</dbReference>
<dbReference type="GO" id="GO:0005739">
    <property type="term" value="C:mitochondrion"/>
    <property type="evidence" value="ECO:0007669"/>
    <property type="project" value="TreeGrafter"/>
</dbReference>
<dbReference type="SUPFAM" id="SSF102705">
    <property type="entry name" value="NIF3 (NGG1p interacting factor 3)-like"/>
    <property type="match status" value="1"/>
</dbReference>
<feature type="binding site" evidence="2">
    <location>
        <position position="251"/>
    </location>
    <ligand>
        <name>a divalent metal cation</name>
        <dbReference type="ChEBI" id="CHEBI:60240"/>
        <label>1</label>
    </ligand>
</feature>
<gene>
    <name evidence="3" type="ORF">NADFUDRAFT_50000</name>
</gene>
<accession>A0A1E3PQ69</accession>
<dbReference type="FunFam" id="3.40.1390.30:FF:000001">
    <property type="entry name" value="GTP cyclohydrolase 1 type 2"/>
    <property type="match status" value="1"/>
</dbReference>
<name>A0A1E3PQ69_9ASCO</name>
<dbReference type="InterPro" id="IPR036069">
    <property type="entry name" value="DUF34/NIF3_sf"/>
</dbReference>
<dbReference type="Pfam" id="PF01784">
    <property type="entry name" value="DUF34_NIF3"/>
    <property type="match status" value="1"/>
</dbReference>
<sequence length="289" mass="31470">MSSNIAVKTIVSSIQKFYPKALADSSWDNTGLLLECPLQDSEVNLQTEKLKVLLTIDLTTAVVDEAIKSRASLIMAYHPFIFRGLKSITQGDSQQRSLLRLARAGISVYCPHTAIDAAIGGVNDWLADGVSGGREFESKRSVIQENKPLEGFEGAGMGRLVELKEAISFNDLVSRIKKHLNMQYIQIALAPRHNMPKAMVSSIAMCAGSGASVMSGVDADVHFTGELGHHEALHLIENGKSAIVCGHSNTERGFLSVFRKQLEEELKSVYNKEVEVLCSTADKDPLVTV</sequence>
<evidence type="ECO:0000256" key="2">
    <source>
        <dbReference type="PIRSR" id="PIRSR602678-1"/>
    </source>
</evidence>
<evidence type="ECO:0000313" key="3">
    <source>
        <dbReference type="EMBL" id="ODQ67576.1"/>
    </source>
</evidence>
<proteinExistence type="inferred from homology"/>
<evidence type="ECO:0000256" key="1">
    <source>
        <dbReference type="ARBA" id="ARBA00006964"/>
    </source>
</evidence>
<dbReference type="NCBIfam" id="TIGR00486">
    <property type="entry name" value="YbgI_SA1388"/>
    <property type="match status" value="1"/>
</dbReference>
<dbReference type="EMBL" id="KV454407">
    <property type="protein sequence ID" value="ODQ67576.1"/>
    <property type="molecule type" value="Genomic_DNA"/>
</dbReference>
<protein>
    <submittedName>
        <fullName evidence="3">NGG1p interacting factor 3</fullName>
    </submittedName>
</protein>
<dbReference type="AlphaFoldDB" id="A0A1E3PQ69"/>
<dbReference type="Gene3D" id="3.40.1390.30">
    <property type="entry name" value="NIF3 (NGG1p interacting factor 3)-like"/>
    <property type="match status" value="1"/>
</dbReference>
<dbReference type="InterPro" id="IPR002678">
    <property type="entry name" value="DUF34/NIF3"/>
</dbReference>
<comment type="similarity">
    <text evidence="1">Belongs to the GTP cyclohydrolase I type 2/NIF3 family.</text>
</comment>
<evidence type="ECO:0000313" key="4">
    <source>
        <dbReference type="Proteomes" id="UP000095009"/>
    </source>
</evidence>